<comment type="caution">
    <text evidence="2">The sequence shown here is derived from an EMBL/GenBank/DDBJ whole genome shotgun (WGS) entry which is preliminary data.</text>
</comment>
<keyword evidence="3" id="KW-1185">Reference proteome</keyword>
<feature type="compositionally biased region" description="Basic residues" evidence="1">
    <location>
        <begin position="105"/>
        <end position="143"/>
    </location>
</feature>
<evidence type="ECO:0000256" key="1">
    <source>
        <dbReference type="SAM" id="MobiDB-lite"/>
    </source>
</evidence>
<reference evidence="2" key="2">
    <citation type="submission" date="2023-05" db="EMBL/GenBank/DDBJ databases">
        <authorList>
            <consortium name="Lawrence Berkeley National Laboratory"/>
            <person name="Steindorff A."/>
            <person name="Hensen N."/>
            <person name="Bonometti L."/>
            <person name="Westerberg I."/>
            <person name="Brannstrom I.O."/>
            <person name="Guillou S."/>
            <person name="Cros-Aarteil S."/>
            <person name="Calhoun S."/>
            <person name="Haridas S."/>
            <person name="Kuo A."/>
            <person name="Mondo S."/>
            <person name="Pangilinan J."/>
            <person name="Riley R."/>
            <person name="Labutti K."/>
            <person name="Andreopoulos B."/>
            <person name="Lipzen A."/>
            <person name="Chen C."/>
            <person name="Yanf M."/>
            <person name="Daum C."/>
            <person name="Ng V."/>
            <person name="Clum A."/>
            <person name="Ohm R."/>
            <person name="Martin F."/>
            <person name="Silar P."/>
            <person name="Natvig D."/>
            <person name="Lalanne C."/>
            <person name="Gautier V."/>
            <person name="Ament-Velasquez S.L."/>
            <person name="Kruys A."/>
            <person name="Hutchinson M.I."/>
            <person name="Powell A.J."/>
            <person name="Barry K."/>
            <person name="Miller A.N."/>
            <person name="Grigoriev I.V."/>
            <person name="Debuchy R."/>
            <person name="Gladieux P."/>
            <person name="Thoren M.H."/>
            <person name="Johannesson H."/>
        </authorList>
    </citation>
    <scope>NUCLEOTIDE SEQUENCE</scope>
    <source>
        <strain evidence="2">CBS 538.74</strain>
    </source>
</reference>
<feature type="region of interest" description="Disordered" evidence="1">
    <location>
        <begin position="46"/>
        <end position="159"/>
    </location>
</feature>
<feature type="region of interest" description="Disordered" evidence="1">
    <location>
        <begin position="1"/>
        <end position="20"/>
    </location>
</feature>
<accession>A0AAN6VPJ3</accession>
<reference evidence="2" key="1">
    <citation type="journal article" date="2023" name="Mol. Phylogenet. Evol.">
        <title>Genome-scale phylogeny and comparative genomics of the fungal order Sordariales.</title>
        <authorList>
            <person name="Hensen N."/>
            <person name="Bonometti L."/>
            <person name="Westerberg I."/>
            <person name="Brannstrom I.O."/>
            <person name="Guillou S."/>
            <person name="Cros-Aarteil S."/>
            <person name="Calhoun S."/>
            <person name="Haridas S."/>
            <person name="Kuo A."/>
            <person name="Mondo S."/>
            <person name="Pangilinan J."/>
            <person name="Riley R."/>
            <person name="LaButti K."/>
            <person name="Andreopoulos B."/>
            <person name="Lipzen A."/>
            <person name="Chen C."/>
            <person name="Yan M."/>
            <person name="Daum C."/>
            <person name="Ng V."/>
            <person name="Clum A."/>
            <person name="Steindorff A."/>
            <person name="Ohm R.A."/>
            <person name="Martin F."/>
            <person name="Silar P."/>
            <person name="Natvig D.O."/>
            <person name="Lalanne C."/>
            <person name="Gautier V."/>
            <person name="Ament-Velasquez S.L."/>
            <person name="Kruys A."/>
            <person name="Hutchinson M.I."/>
            <person name="Powell A.J."/>
            <person name="Barry K."/>
            <person name="Miller A.N."/>
            <person name="Grigoriev I.V."/>
            <person name="Debuchy R."/>
            <person name="Gladieux P."/>
            <person name="Hiltunen Thoren M."/>
            <person name="Johannesson H."/>
        </authorList>
    </citation>
    <scope>NUCLEOTIDE SEQUENCE</scope>
    <source>
        <strain evidence="2">CBS 538.74</strain>
    </source>
</reference>
<gene>
    <name evidence="2" type="ORF">C8A00DRAFT_32652</name>
</gene>
<protein>
    <submittedName>
        <fullName evidence="2">Uncharacterized protein</fullName>
    </submittedName>
</protein>
<organism evidence="2 3">
    <name type="scientific">Chaetomidium leptoderma</name>
    <dbReference type="NCBI Taxonomy" id="669021"/>
    <lineage>
        <taxon>Eukaryota</taxon>
        <taxon>Fungi</taxon>
        <taxon>Dikarya</taxon>
        <taxon>Ascomycota</taxon>
        <taxon>Pezizomycotina</taxon>
        <taxon>Sordariomycetes</taxon>
        <taxon>Sordariomycetidae</taxon>
        <taxon>Sordariales</taxon>
        <taxon>Chaetomiaceae</taxon>
        <taxon>Chaetomidium</taxon>
    </lineage>
</organism>
<evidence type="ECO:0000313" key="3">
    <source>
        <dbReference type="Proteomes" id="UP001302745"/>
    </source>
</evidence>
<dbReference type="EMBL" id="MU856909">
    <property type="protein sequence ID" value="KAK4154526.1"/>
    <property type="molecule type" value="Genomic_DNA"/>
</dbReference>
<name>A0AAN6VPJ3_9PEZI</name>
<sequence length="260" mass="30015">MAVHDVDHRNRKRQQQHQVDCDASHRLSPCSAPGCLPSCLPLFGSKKKKAAKPAEPNRPVPITMANTNPPPRPYPYPGGLQTQTWPDPDPSYYGHPRNNTQHYQYRPHRPHHPHHLRHHAHHPHHHHHHHQQQQHPQRAHHNHNPQTHGQVLRTPPRIKKTTVGNPFEVELRAQGISTRDFAVEAAERERIKKFRAEWDGRDGDALWHGQGQGQGQGLGQGRRRGYGHGMRGGRGGMKRWGMVMQRVEEEDEEEEEKEEK</sequence>
<evidence type="ECO:0000313" key="2">
    <source>
        <dbReference type="EMBL" id="KAK4154526.1"/>
    </source>
</evidence>
<dbReference type="Proteomes" id="UP001302745">
    <property type="component" value="Unassembled WGS sequence"/>
</dbReference>
<proteinExistence type="predicted"/>
<dbReference type="AlphaFoldDB" id="A0AAN6VPJ3"/>